<reference evidence="1 2" key="1">
    <citation type="submission" date="2017-11" db="EMBL/GenBank/DDBJ databases">
        <authorList>
            <person name="Lechat P."/>
        </authorList>
    </citation>
    <scope>NUCLEOTIDE SEQUENCE [LARGE SCALE GENOMIC DNA]</scope>
    <source>
        <strain evidence="1">L495</strain>
    </source>
</reference>
<proteinExistence type="predicted"/>
<evidence type="ECO:0000313" key="1">
    <source>
        <dbReference type="EMBL" id="SOR62184.1"/>
    </source>
</evidence>
<gene>
    <name evidence="1" type="ORF">LMANV2_410040</name>
</gene>
<comment type="caution">
    <text evidence="1">The sequence shown here is derived from an EMBL/GenBank/DDBJ whole genome shotgun (WGS) entry which is preliminary data.</text>
</comment>
<name>A0AAQ1SPC2_LEPIR</name>
<dbReference type="Proteomes" id="UP000234460">
    <property type="component" value="Chromosome LMANV2"/>
</dbReference>
<evidence type="ECO:0000313" key="2">
    <source>
        <dbReference type="Proteomes" id="UP000234460"/>
    </source>
</evidence>
<dbReference type="EMBL" id="OEJX01000036">
    <property type="protein sequence ID" value="SOR62184.1"/>
    <property type="molecule type" value="Genomic_DNA"/>
</dbReference>
<sequence length="43" mass="5448">MNLEKRVKVKRLSVYFFLLNFKIRILRLRIFQKIKSFEIQSRF</sequence>
<dbReference type="AlphaFoldDB" id="A0AAQ1SPC2"/>
<accession>A0AAQ1SPC2</accession>
<organism evidence="1 2">
    <name type="scientific">Leptospira interrogans serovar Manilae</name>
    <dbReference type="NCBI Taxonomy" id="214675"/>
    <lineage>
        <taxon>Bacteria</taxon>
        <taxon>Pseudomonadati</taxon>
        <taxon>Spirochaetota</taxon>
        <taxon>Spirochaetia</taxon>
        <taxon>Leptospirales</taxon>
        <taxon>Leptospiraceae</taxon>
        <taxon>Leptospira</taxon>
    </lineage>
</organism>
<protein>
    <submittedName>
        <fullName evidence="1">Uncharacterized protein</fullName>
    </submittedName>
</protein>